<dbReference type="RefSeq" id="WP_286486190.1">
    <property type="nucleotide sequence ID" value="NZ_JACALR010000004.1"/>
</dbReference>
<protein>
    <recommendedName>
        <fullName evidence="4">DUF1761 domain-containing protein</fullName>
    </recommendedName>
</protein>
<name>A0AAW7DJ14_9FLAO</name>
<dbReference type="EMBL" id="JACALR010000004">
    <property type="protein sequence ID" value="MDM1551658.1"/>
    <property type="molecule type" value="Genomic_DNA"/>
</dbReference>
<evidence type="ECO:0000256" key="1">
    <source>
        <dbReference type="SAM" id="Phobius"/>
    </source>
</evidence>
<sequence>MNVTKQKNWTLFSIFGIAYWFFGNLYEAIVFGPNWAIKDPNHLKYLNDFFVNSSPTAYFIPMTLLAAISIWFLTFFNKIETVKREYRMASVLALVITVMTSLIVGFVLSKMFGPGYFENPSEGSFYGMLWNILNAFRLLLEVATIYYLFNVYRKLDKL</sequence>
<reference evidence="2" key="1">
    <citation type="submission" date="2020-06" db="EMBL/GenBank/DDBJ databases">
        <authorList>
            <person name="Dong N."/>
        </authorList>
    </citation>
    <scope>NUCLEOTIDE SEQUENCE</scope>
    <source>
        <strain evidence="2">210</strain>
    </source>
</reference>
<comment type="caution">
    <text evidence="2">The sequence shown here is derived from an EMBL/GenBank/DDBJ whole genome shotgun (WGS) entry which is preliminary data.</text>
</comment>
<evidence type="ECO:0000313" key="2">
    <source>
        <dbReference type="EMBL" id="MDM1551658.1"/>
    </source>
</evidence>
<keyword evidence="1" id="KW-0472">Membrane</keyword>
<feature type="transmembrane region" description="Helical" evidence="1">
    <location>
        <begin position="128"/>
        <end position="149"/>
    </location>
</feature>
<evidence type="ECO:0000313" key="3">
    <source>
        <dbReference type="Proteomes" id="UP001173578"/>
    </source>
</evidence>
<proteinExistence type="predicted"/>
<gene>
    <name evidence="2" type="ORF">HX095_10595</name>
</gene>
<evidence type="ECO:0008006" key="4">
    <source>
        <dbReference type="Google" id="ProtNLM"/>
    </source>
</evidence>
<accession>A0AAW7DJ14</accession>
<dbReference type="AlphaFoldDB" id="A0AAW7DJ14"/>
<feature type="transmembrane region" description="Helical" evidence="1">
    <location>
        <begin position="12"/>
        <end position="37"/>
    </location>
</feature>
<organism evidence="2 3">
    <name type="scientific">Empedobacter falsenii</name>
    <dbReference type="NCBI Taxonomy" id="343874"/>
    <lineage>
        <taxon>Bacteria</taxon>
        <taxon>Pseudomonadati</taxon>
        <taxon>Bacteroidota</taxon>
        <taxon>Flavobacteriia</taxon>
        <taxon>Flavobacteriales</taxon>
        <taxon>Weeksellaceae</taxon>
        <taxon>Empedobacter</taxon>
    </lineage>
</organism>
<feature type="transmembrane region" description="Helical" evidence="1">
    <location>
        <begin position="88"/>
        <end position="108"/>
    </location>
</feature>
<keyword evidence="1" id="KW-1133">Transmembrane helix</keyword>
<feature type="transmembrane region" description="Helical" evidence="1">
    <location>
        <begin position="57"/>
        <end position="76"/>
    </location>
</feature>
<keyword evidence="1" id="KW-0812">Transmembrane</keyword>
<reference evidence="2" key="2">
    <citation type="journal article" date="2022" name="Sci. Total Environ.">
        <title>Prevalence, transmission, and molecular epidemiology of tet(X)-positive bacteria among humans, animals, and environmental niches in China: An epidemiological, and genomic-based study.</title>
        <authorList>
            <person name="Dong N."/>
            <person name="Zeng Y."/>
            <person name="Cai C."/>
            <person name="Sun C."/>
            <person name="Lu J."/>
            <person name="Liu C."/>
            <person name="Zhou H."/>
            <person name="Sun Q."/>
            <person name="Shu L."/>
            <person name="Wang H."/>
            <person name="Wang Y."/>
            <person name="Wang S."/>
            <person name="Wu C."/>
            <person name="Chan E.W."/>
            <person name="Chen G."/>
            <person name="Shen Z."/>
            <person name="Chen S."/>
            <person name="Zhang R."/>
        </authorList>
    </citation>
    <scope>NUCLEOTIDE SEQUENCE</scope>
    <source>
        <strain evidence="2">210</strain>
    </source>
</reference>
<dbReference type="Proteomes" id="UP001173578">
    <property type="component" value="Unassembled WGS sequence"/>
</dbReference>